<protein>
    <recommendedName>
        <fullName evidence="3">Medium-chain specific acyl-CoA dehydrogenase, mitochondrial</fullName>
    </recommendedName>
</protein>
<feature type="domain" description="Acyl-CoA dehydrogenase/oxidase N-terminal" evidence="10">
    <location>
        <begin position="7"/>
        <end position="117"/>
    </location>
</feature>
<dbReference type="PANTHER" id="PTHR48083">
    <property type="entry name" value="MEDIUM-CHAIN SPECIFIC ACYL-COA DEHYDROGENASE, MITOCHONDRIAL-RELATED"/>
    <property type="match status" value="1"/>
</dbReference>
<proteinExistence type="inferred from homology"/>
<evidence type="ECO:0000256" key="5">
    <source>
        <dbReference type="ARBA" id="ARBA00022827"/>
    </source>
</evidence>
<keyword evidence="5 7" id="KW-0274">FAD</keyword>
<evidence type="ECO:0000256" key="4">
    <source>
        <dbReference type="ARBA" id="ARBA00022630"/>
    </source>
</evidence>
<dbReference type="AlphaFoldDB" id="A0A494W6L2"/>
<dbReference type="Pfam" id="PF00441">
    <property type="entry name" value="Acyl-CoA_dh_1"/>
    <property type="match status" value="1"/>
</dbReference>
<evidence type="ECO:0000259" key="9">
    <source>
        <dbReference type="Pfam" id="PF02770"/>
    </source>
</evidence>
<dbReference type="GO" id="GO:0050660">
    <property type="term" value="F:flavin adenine dinucleotide binding"/>
    <property type="evidence" value="ECO:0007669"/>
    <property type="project" value="InterPro"/>
</dbReference>
<dbReference type="PROSITE" id="PS00072">
    <property type="entry name" value="ACYL_COA_DH_1"/>
    <property type="match status" value="1"/>
</dbReference>
<dbReference type="Proteomes" id="UP000279959">
    <property type="component" value="Chromosome"/>
</dbReference>
<evidence type="ECO:0000313" key="12">
    <source>
        <dbReference type="Proteomes" id="UP000279959"/>
    </source>
</evidence>
<dbReference type="PROSITE" id="PS00073">
    <property type="entry name" value="ACYL_COA_DH_2"/>
    <property type="match status" value="1"/>
</dbReference>
<dbReference type="InterPro" id="IPR050741">
    <property type="entry name" value="Acyl-CoA_dehydrogenase"/>
</dbReference>
<evidence type="ECO:0000259" key="10">
    <source>
        <dbReference type="Pfam" id="PF02771"/>
    </source>
</evidence>
<dbReference type="SUPFAM" id="SSF56645">
    <property type="entry name" value="Acyl-CoA dehydrogenase NM domain-like"/>
    <property type="match status" value="1"/>
</dbReference>
<dbReference type="EMBL" id="AP018664">
    <property type="protein sequence ID" value="BBD99881.1"/>
    <property type="molecule type" value="Genomic_DNA"/>
</dbReference>
<evidence type="ECO:0000256" key="1">
    <source>
        <dbReference type="ARBA" id="ARBA00001974"/>
    </source>
</evidence>
<dbReference type="SUPFAM" id="SSF47203">
    <property type="entry name" value="Acyl-CoA dehydrogenase C-terminal domain-like"/>
    <property type="match status" value="1"/>
</dbReference>
<dbReference type="InterPro" id="IPR009075">
    <property type="entry name" value="AcylCo_DH/oxidase_C"/>
</dbReference>
<dbReference type="GO" id="GO:0033539">
    <property type="term" value="P:fatty acid beta-oxidation using acyl-CoA dehydrogenase"/>
    <property type="evidence" value="ECO:0007669"/>
    <property type="project" value="TreeGrafter"/>
</dbReference>
<dbReference type="InterPro" id="IPR009100">
    <property type="entry name" value="AcylCoA_DH/oxidase_NM_dom_sf"/>
</dbReference>
<keyword evidence="6 7" id="KW-0560">Oxidoreductase</keyword>
<evidence type="ECO:0000256" key="7">
    <source>
        <dbReference type="RuleBase" id="RU362125"/>
    </source>
</evidence>
<keyword evidence="4 7" id="KW-0285">Flavoprotein</keyword>
<dbReference type="RefSeq" id="WP_066696122.1">
    <property type="nucleotide sequence ID" value="NZ_AP018664.1"/>
</dbReference>
<dbReference type="FunFam" id="2.40.110.10:FF:000002">
    <property type="entry name" value="Acyl-CoA dehydrogenase fadE12"/>
    <property type="match status" value="1"/>
</dbReference>
<dbReference type="KEGG" id="sami:SAMIE_1033820"/>
<keyword evidence="12" id="KW-1185">Reference proteome</keyword>
<name>A0A494W6L2_9SPHN</name>
<dbReference type="InterPro" id="IPR036250">
    <property type="entry name" value="AcylCo_DH-like_C"/>
</dbReference>
<dbReference type="Gene3D" id="1.20.140.10">
    <property type="entry name" value="Butyryl-CoA Dehydrogenase, subunit A, domain 3"/>
    <property type="match status" value="1"/>
</dbReference>
<dbReference type="InterPro" id="IPR046373">
    <property type="entry name" value="Acyl-CoA_Oxase/DH_mid-dom_sf"/>
</dbReference>
<evidence type="ECO:0000259" key="8">
    <source>
        <dbReference type="Pfam" id="PF00441"/>
    </source>
</evidence>
<evidence type="ECO:0000313" key="11">
    <source>
        <dbReference type="EMBL" id="BBD99881.1"/>
    </source>
</evidence>
<organism evidence="11 12">
    <name type="scientific">Sphingobium amiense</name>
    <dbReference type="NCBI Taxonomy" id="135719"/>
    <lineage>
        <taxon>Bacteria</taxon>
        <taxon>Pseudomonadati</taxon>
        <taxon>Pseudomonadota</taxon>
        <taxon>Alphaproteobacteria</taxon>
        <taxon>Sphingomonadales</taxon>
        <taxon>Sphingomonadaceae</taxon>
        <taxon>Sphingobium</taxon>
    </lineage>
</organism>
<dbReference type="Pfam" id="PF02770">
    <property type="entry name" value="Acyl-CoA_dh_M"/>
    <property type="match status" value="1"/>
</dbReference>
<dbReference type="InterPro" id="IPR006091">
    <property type="entry name" value="Acyl-CoA_Oxase/DH_mid-dom"/>
</dbReference>
<dbReference type="Gene3D" id="1.10.540.10">
    <property type="entry name" value="Acyl-CoA dehydrogenase/oxidase, N-terminal domain"/>
    <property type="match status" value="1"/>
</dbReference>
<evidence type="ECO:0000256" key="3">
    <source>
        <dbReference type="ARBA" id="ARBA00019125"/>
    </source>
</evidence>
<feature type="domain" description="Acyl-CoA oxidase/dehydrogenase middle" evidence="9">
    <location>
        <begin position="121"/>
        <end position="214"/>
    </location>
</feature>
<dbReference type="CDD" id="cd00567">
    <property type="entry name" value="ACAD"/>
    <property type="match status" value="1"/>
</dbReference>
<dbReference type="InterPro" id="IPR013786">
    <property type="entry name" value="AcylCoA_DH/ox_N"/>
</dbReference>
<comment type="cofactor">
    <cofactor evidence="1 7">
        <name>FAD</name>
        <dbReference type="ChEBI" id="CHEBI:57692"/>
    </cofactor>
</comment>
<dbReference type="GO" id="GO:0005737">
    <property type="term" value="C:cytoplasm"/>
    <property type="evidence" value="ECO:0007669"/>
    <property type="project" value="TreeGrafter"/>
</dbReference>
<dbReference type="InterPro" id="IPR006089">
    <property type="entry name" value="Acyl-CoA_DH_CS"/>
</dbReference>
<feature type="domain" description="Acyl-CoA dehydrogenase/oxidase C-terminal" evidence="8">
    <location>
        <begin position="226"/>
        <end position="375"/>
    </location>
</feature>
<dbReference type="Gene3D" id="2.40.110.10">
    <property type="entry name" value="Butyryl-CoA Dehydrogenase, subunit A, domain 2"/>
    <property type="match status" value="1"/>
</dbReference>
<accession>A0A494W6L2</accession>
<gene>
    <name evidence="11" type="ORF">SAMIE_1033820</name>
</gene>
<dbReference type="InterPro" id="IPR037069">
    <property type="entry name" value="AcylCoA_DH/ox_N_sf"/>
</dbReference>
<dbReference type="Pfam" id="PF02771">
    <property type="entry name" value="Acyl-CoA_dh_N"/>
    <property type="match status" value="1"/>
</dbReference>
<sequence>MDFDLPEDLQLFQTLMRRFVDRELIPLEPRGELDAATLDMLREKAKAAGLWMLDVPVELGGQGLGPLGMSIFWEELSRTVAISPRDTRVFRSLVGPVLLGLKGEQKERFLMPVLRGDWTPCFAITEADAGSDPAAMRTVAVRDGDHYVINGVKRFITDARHADVAQLIAYTDKAKGLRGLSCFLVEMRTPGVSVTADYDTMMGDRPCEVTFDNVRIPATNLVGAEGDGMALAQQWITEGRILRHGARSLGVAERCLELGISYSRQRKTFGAPLATRQAIQFMIADTYAELQQARLLVRDAALDLERGRDVRLKSWIAKSQATEMGFRAADRCMQMHGGMGLTTEMPIERMWREQRSFIITEGAAEVMRASISKKVYDLYE</sequence>
<dbReference type="GO" id="GO:0003995">
    <property type="term" value="F:acyl-CoA dehydrogenase activity"/>
    <property type="evidence" value="ECO:0007669"/>
    <property type="project" value="InterPro"/>
</dbReference>
<evidence type="ECO:0000256" key="2">
    <source>
        <dbReference type="ARBA" id="ARBA00009347"/>
    </source>
</evidence>
<evidence type="ECO:0000256" key="6">
    <source>
        <dbReference type="ARBA" id="ARBA00023002"/>
    </source>
</evidence>
<comment type="similarity">
    <text evidence="2 7">Belongs to the acyl-CoA dehydrogenase family.</text>
</comment>
<reference evidence="11 12" key="1">
    <citation type="submission" date="2018-05" db="EMBL/GenBank/DDBJ databases">
        <title>Complete Genome Sequence of the Nonylphenol-Degrading Bacterium Sphingobium amiense DSM 16289T.</title>
        <authorList>
            <person name="Ootsuka M."/>
            <person name="Nishizawa T."/>
            <person name="Ohta H."/>
        </authorList>
    </citation>
    <scope>NUCLEOTIDE SEQUENCE [LARGE SCALE GENOMIC DNA]</scope>
    <source>
        <strain evidence="11 12">DSM 16289</strain>
    </source>
</reference>
<dbReference type="PANTHER" id="PTHR48083:SF2">
    <property type="entry name" value="MEDIUM-CHAIN SPECIFIC ACYL-COA DEHYDROGENASE, MITOCHONDRIAL"/>
    <property type="match status" value="1"/>
</dbReference>